<evidence type="ECO:0000256" key="2">
    <source>
        <dbReference type="ARBA" id="ARBA00022525"/>
    </source>
</evidence>
<comment type="similarity">
    <text evidence="8">Belongs to the peptidase S1 family. CLIP subfamily.</text>
</comment>
<dbReference type="InterPro" id="IPR043504">
    <property type="entry name" value="Peptidase_S1_PA_chymotrypsin"/>
</dbReference>
<dbReference type="SUPFAM" id="SSF50494">
    <property type="entry name" value="Trypsin-like serine proteases"/>
    <property type="match status" value="1"/>
</dbReference>
<dbReference type="CDD" id="cd00190">
    <property type="entry name" value="Tryp_SPc"/>
    <property type="match status" value="1"/>
</dbReference>
<reference evidence="11" key="2">
    <citation type="submission" date="2022-10" db="EMBL/GenBank/DDBJ databases">
        <authorList>
            <consortium name="ENA_rothamsted_submissions"/>
            <consortium name="culmorum"/>
            <person name="King R."/>
        </authorList>
    </citation>
    <scope>NUCLEOTIDE SEQUENCE</scope>
</reference>
<evidence type="ECO:0000256" key="4">
    <source>
        <dbReference type="ARBA" id="ARBA00022729"/>
    </source>
</evidence>
<name>A0A9P0NC03_9DIPT</name>
<dbReference type="AlphaFoldDB" id="A0A9P0NC03"/>
<dbReference type="GO" id="GO:0004252">
    <property type="term" value="F:serine-type endopeptidase activity"/>
    <property type="evidence" value="ECO:0007669"/>
    <property type="project" value="InterPro"/>
</dbReference>
<accession>A0A9P0NC03</accession>
<proteinExistence type="inferred from homology"/>
<keyword evidence="6" id="KW-1015">Disulfide bond</keyword>
<evidence type="ECO:0000256" key="1">
    <source>
        <dbReference type="ARBA" id="ARBA00004613"/>
    </source>
</evidence>
<evidence type="ECO:0000313" key="11">
    <source>
        <dbReference type="EMBL" id="CAH1709015.1"/>
    </source>
</evidence>
<dbReference type="GO" id="GO:0005576">
    <property type="term" value="C:extracellular region"/>
    <property type="evidence" value="ECO:0007669"/>
    <property type="project" value="UniProtKB-SubCell"/>
</dbReference>
<evidence type="ECO:0000256" key="8">
    <source>
        <dbReference type="ARBA" id="ARBA00024195"/>
    </source>
</evidence>
<dbReference type="OrthoDB" id="10059102at2759"/>
<evidence type="ECO:0000256" key="5">
    <source>
        <dbReference type="ARBA" id="ARBA00022859"/>
    </source>
</evidence>
<dbReference type="Gene3D" id="2.40.10.10">
    <property type="entry name" value="Trypsin-like serine proteases"/>
    <property type="match status" value="1"/>
</dbReference>
<dbReference type="InterPro" id="IPR001314">
    <property type="entry name" value="Peptidase_S1A"/>
</dbReference>
<comment type="subcellular location">
    <subcellularLocation>
        <location evidence="1">Secreted</location>
    </subcellularLocation>
</comment>
<sequence length="349" mass="39051">MIASCLKIIIITIIYCETVTADLILGQRCRQKDNTLGICLKINDCKPVMDIIRSGQIRSNPPTVCSQTARTVCCPVAVPTTITSTSSTTTNHPMRISEKKCREYARATVQKIFVQSLLIGEQQNEVIIDKCKHKSVPLIVGGTEADLYEFPHQALLGYNDGDPGEWGCGGSLISPKFVLTAAHCLYPRSYGAVKFVKLGMHSRAQNDDKVFIYGVQEIFQHPTYSTKTFNDDIGLLRLNATVTINELIFPICMPTMLHENYNAIASGFGRTGYGESSSEILLKVGLEKFEYEECQEAFGKSIRVRNDTMLCYGHHSENKDSCSVSMKFYFVLWEFPCDRLLIKLNLVLN</sequence>
<keyword evidence="7" id="KW-0325">Glycoprotein</keyword>
<dbReference type="InterPro" id="IPR009003">
    <property type="entry name" value="Peptidase_S1_PA"/>
</dbReference>
<keyword evidence="4 9" id="KW-0732">Signal</keyword>
<dbReference type="InterPro" id="IPR001254">
    <property type="entry name" value="Trypsin_dom"/>
</dbReference>
<evidence type="ECO:0000256" key="6">
    <source>
        <dbReference type="ARBA" id="ARBA00023157"/>
    </source>
</evidence>
<dbReference type="PANTHER" id="PTHR24252:SF7">
    <property type="entry name" value="HYALIN"/>
    <property type="match status" value="1"/>
</dbReference>
<keyword evidence="5" id="KW-0391">Immunity</keyword>
<dbReference type="InterPro" id="IPR018114">
    <property type="entry name" value="TRYPSIN_HIS"/>
</dbReference>
<dbReference type="EMBL" id="OU895877">
    <property type="protein sequence ID" value="CAH1709015.1"/>
    <property type="molecule type" value="Genomic_DNA"/>
</dbReference>
<keyword evidence="3" id="KW-0399">Innate immunity</keyword>
<evidence type="ECO:0000256" key="3">
    <source>
        <dbReference type="ARBA" id="ARBA00022588"/>
    </source>
</evidence>
<dbReference type="PROSITE" id="PS50240">
    <property type="entry name" value="TRYPSIN_DOM"/>
    <property type="match status" value="1"/>
</dbReference>
<protein>
    <recommendedName>
        <fullName evidence="10">Peptidase S1 domain-containing protein</fullName>
    </recommendedName>
</protein>
<dbReference type="GO" id="GO:0045087">
    <property type="term" value="P:innate immune response"/>
    <property type="evidence" value="ECO:0007669"/>
    <property type="project" value="UniProtKB-KW"/>
</dbReference>
<reference evidence="11" key="1">
    <citation type="submission" date="2022-01" db="EMBL/GenBank/DDBJ databases">
        <authorList>
            <person name="King R."/>
        </authorList>
    </citation>
    <scope>NUCLEOTIDE SEQUENCE</scope>
</reference>
<dbReference type="GO" id="GO:0006508">
    <property type="term" value="P:proteolysis"/>
    <property type="evidence" value="ECO:0007669"/>
    <property type="project" value="InterPro"/>
</dbReference>
<feature type="chain" id="PRO_5040505770" description="Peptidase S1 domain-containing protein" evidence="9">
    <location>
        <begin position="22"/>
        <end position="349"/>
    </location>
</feature>
<dbReference type="FunFam" id="2.40.10.10:FF:000028">
    <property type="entry name" value="Serine protease easter"/>
    <property type="match status" value="1"/>
</dbReference>
<keyword evidence="2" id="KW-0964">Secreted</keyword>
<keyword evidence="12" id="KW-1185">Reference proteome</keyword>
<evidence type="ECO:0000259" key="10">
    <source>
        <dbReference type="PROSITE" id="PS50240"/>
    </source>
</evidence>
<evidence type="ECO:0000256" key="9">
    <source>
        <dbReference type="SAM" id="SignalP"/>
    </source>
</evidence>
<dbReference type="SMART" id="SM00020">
    <property type="entry name" value="Tryp_SPc"/>
    <property type="match status" value="1"/>
</dbReference>
<gene>
    <name evidence="11" type="ORF">CHIRRI_LOCUS976</name>
</gene>
<dbReference type="Pfam" id="PF00089">
    <property type="entry name" value="Trypsin"/>
    <property type="match status" value="1"/>
</dbReference>
<dbReference type="PRINTS" id="PR00722">
    <property type="entry name" value="CHYMOTRYPSIN"/>
</dbReference>
<feature type="domain" description="Peptidase S1" evidence="10">
    <location>
        <begin position="139"/>
        <end position="322"/>
    </location>
</feature>
<evidence type="ECO:0000256" key="7">
    <source>
        <dbReference type="ARBA" id="ARBA00023180"/>
    </source>
</evidence>
<organism evidence="11 12">
    <name type="scientific">Chironomus riparius</name>
    <dbReference type="NCBI Taxonomy" id="315576"/>
    <lineage>
        <taxon>Eukaryota</taxon>
        <taxon>Metazoa</taxon>
        <taxon>Ecdysozoa</taxon>
        <taxon>Arthropoda</taxon>
        <taxon>Hexapoda</taxon>
        <taxon>Insecta</taxon>
        <taxon>Pterygota</taxon>
        <taxon>Neoptera</taxon>
        <taxon>Endopterygota</taxon>
        <taxon>Diptera</taxon>
        <taxon>Nematocera</taxon>
        <taxon>Chironomoidea</taxon>
        <taxon>Chironomidae</taxon>
        <taxon>Chironominae</taxon>
        <taxon>Chironomus</taxon>
    </lineage>
</organism>
<evidence type="ECO:0000313" key="12">
    <source>
        <dbReference type="Proteomes" id="UP001153620"/>
    </source>
</evidence>
<feature type="signal peptide" evidence="9">
    <location>
        <begin position="1"/>
        <end position="21"/>
    </location>
</feature>
<dbReference type="PROSITE" id="PS00134">
    <property type="entry name" value="TRYPSIN_HIS"/>
    <property type="match status" value="1"/>
</dbReference>
<dbReference type="PANTHER" id="PTHR24252">
    <property type="entry name" value="ACROSIN-RELATED"/>
    <property type="match status" value="1"/>
</dbReference>
<dbReference type="Proteomes" id="UP001153620">
    <property type="component" value="Chromosome 1"/>
</dbReference>